<dbReference type="SMART" id="SM00062">
    <property type="entry name" value="PBPb"/>
    <property type="match status" value="1"/>
</dbReference>
<dbReference type="PANTHER" id="PTHR30085">
    <property type="entry name" value="AMINO ACID ABC TRANSPORTER PERMEASE"/>
    <property type="match status" value="1"/>
</dbReference>
<dbReference type="Proteomes" id="UP001237292">
    <property type="component" value="Chromosome"/>
</dbReference>
<dbReference type="SUPFAM" id="SSF53850">
    <property type="entry name" value="Periplasmic binding protein-like II"/>
    <property type="match status" value="1"/>
</dbReference>
<proteinExistence type="inferred from homology"/>
<dbReference type="PANTHER" id="PTHR30085:SF6">
    <property type="entry name" value="ABC TRANSPORTER GLUTAMINE-BINDING PROTEIN GLNH"/>
    <property type="match status" value="1"/>
</dbReference>
<keyword evidence="7" id="KW-1185">Reference proteome</keyword>
<gene>
    <name evidence="6" type="ORF">QL104_12520</name>
</gene>
<evidence type="ECO:0000256" key="2">
    <source>
        <dbReference type="ARBA" id="ARBA00022448"/>
    </source>
</evidence>
<reference evidence="6 7" key="1">
    <citation type="journal article" date="2023" name="Access Microbiol">
        <title>The genome of a steinernematid-associated Pseudomonas piscis bacterium encodes the biosynthesis of insect toxins.</title>
        <authorList>
            <person name="Awori R.M."/>
            <person name="Hendre P."/>
            <person name="Amugune N.O."/>
        </authorList>
    </citation>
    <scope>NUCLEOTIDE SEQUENCE [LARGE SCALE GENOMIC DNA]</scope>
    <source>
        <strain evidence="6 7">75</strain>
    </source>
</reference>
<dbReference type="InterPro" id="IPR051455">
    <property type="entry name" value="Bact_solute-bind_prot3"/>
</dbReference>
<evidence type="ECO:0000259" key="5">
    <source>
        <dbReference type="SMART" id="SM00062"/>
    </source>
</evidence>
<protein>
    <submittedName>
        <fullName evidence="6">Transporter substrate-binding domain-containing protein</fullName>
    </submittedName>
</protein>
<organism evidence="6 7">
    <name type="scientific">Pseudomonas piscis</name>
    <dbReference type="NCBI Taxonomy" id="2614538"/>
    <lineage>
        <taxon>Bacteria</taxon>
        <taxon>Pseudomonadati</taxon>
        <taxon>Pseudomonadota</taxon>
        <taxon>Gammaproteobacteria</taxon>
        <taxon>Pseudomonadales</taxon>
        <taxon>Pseudomonadaceae</taxon>
        <taxon>Pseudomonas</taxon>
    </lineage>
</organism>
<feature type="domain" description="Solute-binding protein family 3/N-terminal" evidence="5">
    <location>
        <begin position="36"/>
        <end position="259"/>
    </location>
</feature>
<evidence type="ECO:0000256" key="3">
    <source>
        <dbReference type="ARBA" id="ARBA00022729"/>
    </source>
</evidence>
<keyword evidence="2" id="KW-0813">Transport</keyword>
<name>A0ABY9NPA0_9PSED</name>
<dbReference type="EMBL" id="CP133164">
    <property type="protein sequence ID" value="WMN20172.1"/>
    <property type="molecule type" value="Genomic_DNA"/>
</dbReference>
<feature type="signal peptide" evidence="4">
    <location>
        <begin position="1"/>
        <end position="25"/>
    </location>
</feature>
<evidence type="ECO:0000313" key="7">
    <source>
        <dbReference type="Proteomes" id="UP001237292"/>
    </source>
</evidence>
<dbReference type="InterPro" id="IPR001638">
    <property type="entry name" value="Solute-binding_3/MltF_N"/>
</dbReference>
<keyword evidence="3 4" id="KW-0732">Signal</keyword>
<evidence type="ECO:0000256" key="4">
    <source>
        <dbReference type="SAM" id="SignalP"/>
    </source>
</evidence>
<evidence type="ECO:0000313" key="6">
    <source>
        <dbReference type="EMBL" id="WMN20172.1"/>
    </source>
</evidence>
<dbReference type="Gene3D" id="3.40.190.10">
    <property type="entry name" value="Periplasmic binding protein-like II"/>
    <property type="match status" value="2"/>
</dbReference>
<accession>A0ABY9NPA0</accession>
<dbReference type="RefSeq" id="WP_282878258.1">
    <property type="nucleotide sequence ID" value="NZ_CP133164.1"/>
</dbReference>
<comment type="similarity">
    <text evidence="1">Belongs to the bacterial solute-binding protein 3 family.</text>
</comment>
<dbReference type="Pfam" id="PF00497">
    <property type="entry name" value="SBP_bac_3"/>
    <property type="match status" value="1"/>
</dbReference>
<feature type="chain" id="PRO_5046527238" evidence="4">
    <location>
        <begin position="26"/>
        <end position="274"/>
    </location>
</feature>
<sequence length="274" mass="29433">MKRSFSSWGSAIATCLLLGAAGVQAAQLDEIKARAVLVCGVLDIFEPFGYTDVKTRSVVGYDVDVCQAVAGKLGAKVEIKPVSIEARIAELQQGHMDVLGAGLAHTPLRAEQVAFSDAYYVSENVLAVRAGRGITALGELDGKRISYVKGSISEAYIRQALPGATAVGFEDVSSAFTALLQGKVTGFSTSQEVLHKLLNRLGDKAGQYSILQPAIGREVWGLGIRRDEPGMLVAVNSALRELEAEGTMQAIFDKWLGAQTLYRMQRSFKVQPIR</sequence>
<evidence type="ECO:0000256" key="1">
    <source>
        <dbReference type="ARBA" id="ARBA00010333"/>
    </source>
</evidence>